<accession>A0A7U9DUZ1</accession>
<protein>
    <submittedName>
        <fullName evidence="2">MG(2+) chelatase family protein / ComM-related protein</fullName>
    </submittedName>
</protein>
<gene>
    <name evidence="2" type="ORF">SLI_5891</name>
</gene>
<dbReference type="InterPro" id="IPR025158">
    <property type="entry name" value="Mg_chelat-rel_C"/>
</dbReference>
<dbReference type="EMBL" id="CM001889">
    <property type="protein sequence ID" value="EOY50599.1"/>
    <property type="molecule type" value="Genomic_DNA"/>
</dbReference>
<reference evidence="3" key="1">
    <citation type="journal article" date="2013" name="Genome Biol. Evol.">
        <title>The genome sequence of Streptomyces lividans 66 reveals a novel tRNA-dependent peptide biosynthetic system within a metal-related genomic island.</title>
        <authorList>
            <person name="Cruz-Morales P."/>
            <person name="Vijgenboom E."/>
            <person name="Iruegas-Bocardo F."/>
            <person name="Girard G."/>
            <person name="Yanez-Guerra L.A."/>
            <person name="Ramos-Aboites H.E."/>
            <person name="Pernodet J.L."/>
            <person name="Anne J."/>
            <person name="van Wezel G.P."/>
            <person name="Barona-Gomez F."/>
        </authorList>
    </citation>
    <scope>NUCLEOTIDE SEQUENCE [LARGE SCALE GENOMIC DNA]</scope>
    <source>
        <strain evidence="3">1326</strain>
    </source>
</reference>
<evidence type="ECO:0000313" key="3">
    <source>
        <dbReference type="Proteomes" id="UP000014062"/>
    </source>
</evidence>
<dbReference type="InterPro" id="IPR020568">
    <property type="entry name" value="Ribosomal_Su5_D2-typ_SF"/>
</dbReference>
<dbReference type="SMART" id="SM00382">
    <property type="entry name" value="AAA"/>
    <property type="match status" value="1"/>
</dbReference>
<feature type="domain" description="AAA+ ATPase" evidence="1">
    <location>
        <begin position="235"/>
        <end position="419"/>
    </location>
</feature>
<name>A0A7U9DUZ1_STRLI</name>
<dbReference type="PANTHER" id="PTHR32039">
    <property type="entry name" value="MAGNESIUM-CHELATASE SUBUNIT CHLI"/>
    <property type="match status" value="1"/>
</dbReference>
<sequence>MGFARTCSVALVGVEGVVVEVQADLEPGVAAFTLVGLPDKSLTESRDRVRAAVVNSGAQWPQKKLTVGLSPASVPKSGSGFDLAVAASVLGAAERIDPRVLADIVMIGELGLDGRVRPVRGILPAVLAAAEAGYEQVVVPECAAPEASLVPGVSVLGVRSLRQLIAVLADEPVPEEEQDLQGRPDPLMAGLRMPGTGAATGMHGMGAAQHDHGHDLADVVGQESARTAVEVAAAGRHHLFLEGPPGAGKTMLAERLPAILPRLCRAESLEVTAVHSVAGLLPPGKPLIDVAPYCAPHHSATMQALVGGGPGIARPGAVSLAHRGVLFLDETPEFSSHALDALRQPLEAGHVVIARSAGVVRFPARFLMVLAANPCPCGRFSRTDELCECPSSAIRRYQARLSGPLLDRVDLRVEVERVTRSQLAGDGPRGDSTRAVADRVRAARDRAAARLAGTPWRSNSEVPGRELRTRWRAAAGALDEAERSLERGVLTARGLDRVLRVAWTVADLVGHDRPDARDIALALQLRTGVPRGVPMALGALA</sequence>
<dbReference type="SUPFAM" id="SSF52540">
    <property type="entry name" value="P-loop containing nucleoside triphosphate hydrolases"/>
    <property type="match status" value="1"/>
</dbReference>
<evidence type="ECO:0000313" key="2">
    <source>
        <dbReference type="EMBL" id="EOY50599.1"/>
    </source>
</evidence>
<dbReference type="InterPro" id="IPR000523">
    <property type="entry name" value="Mg_chelatse_chII-like_cat_dom"/>
</dbReference>
<proteinExistence type="predicted"/>
<dbReference type="InterPro" id="IPR045006">
    <property type="entry name" value="CHLI-like"/>
</dbReference>
<dbReference type="RefSeq" id="WP_016327366.1">
    <property type="nucleotide sequence ID" value="NZ_CM001889.1"/>
</dbReference>
<organism evidence="2 3">
    <name type="scientific">Streptomyces lividans 1326</name>
    <dbReference type="NCBI Taxonomy" id="1200984"/>
    <lineage>
        <taxon>Bacteria</taxon>
        <taxon>Bacillati</taxon>
        <taxon>Actinomycetota</taxon>
        <taxon>Actinomycetes</taxon>
        <taxon>Kitasatosporales</taxon>
        <taxon>Streptomycetaceae</taxon>
        <taxon>Streptomyces</taxon>
    </lineage>
</organism>
<dbReference type="Pfam" id="PF13335">
    <property type="entry name" value="Mg_chelatase_C"/>
    <property type="match status" value="1"/>
</dbReference>
<dbReference type="Proteomes" id="UP000014062">
    <property type="component" value="Chromosome"/>
</dbReference>
<dbReference type="InterPro" id="IPR003593">
    <property type="entry name" value="AAA+_ATPase"/>
</dbReference>
<dbReference type="SUPFAM" id="SSF54211">
    <property type="entry name" value="Ribosomal protein S5 domain 2-like"/>
    <property type="match status" value="1"/>
</dbReference>
<dbReference type="InterPro" id="IPR014721">
    <property type="entry name" value="Ribsml_uS5_D2-typ_fold_subgr"/>
</dbReference>
<dbReference type="GO" id="GO:0005524">
    <property type="term" value="F:ATP binding"/>
    <property type="evidence" value="ECO:0007669"/>
    <property type="project" value="InterPro"/>
</dbReference>
<dbReference type="Pfam" id="PF01078">
    <property type="entry name" value="Mg_chelatase"/>
    <property type="match status" value="1"/>
</dbReference>
<dbReference type="AlphaFoldDB" id="A0A7U9DUZ1"/>
<dbReference type="PANTHER" id="PTHR32039:SF7">
    <property type="entry name" value="COMPETENCE PROTEIN COMM"/>
    <property type="match status" value="1"/>
</dbReference>
<dbReference type="Pfam" id="PF13541">
    <property type="entry name" value="ChlI"/>
    <property type="match status" value="1"/>
</dbReference>
<dbReference type="InterPro" id="IPR027417">
    <property type="entry name" value="P-loop_NTPase"/>
</dbReference>
<dbReference type="Gene3D" id="3.30.230.10">
    <property type="match status" value="1"/>
</dbReference>
<dbReference type="Gene3D" id="3.40.50.300">
    <property type="entry name" value="P-loop containing nucleotide triphosphate hydrolases"/>
    <property type="match status" value="1"/>
</dbReference>
<evidence type="ECO:0000259" key="1">
    <source>
        <dbReference type="SMART" id="SM00382"/>
    </source>
</evidence>